<dbReference type="Proteomes" id="UP000232693">
    <property type="component" value="Chromosome"/>
</dbReference>
<comment type="similarity">
    <text evidence="4">Belongs to the cyclic nucleotide phosphodiesterase class-III family.</text>
</comment>
<sequence length="274" mass="30991">MTYDCKRLFIGRPEMTVLHLSDPHLFADGKGSLLGVNTQESFCAVLDDVRAKGVDPDVIIVTGDISQDYSKASYQFFAEQMAQFGKPVFTLAGNHDEVEHLSSHLSKAPLFPHKQILTEHWQILMVTSHIEGEVHGRVSKTELDWLQRCLEENSDLPTMLYMHHHPVPVGCDWLDEIGIINQDEVLELITQYPQVKLCGFGHVHQFSEHKIDNTLYCSVPSTCVQFKRHSADFAASSETPGYAVYQCQADGSIKKHNYRVDHYLPKVNFAISGY</sequence>
<keyword evidence="2" id="KW-0378">Hydrolase</keyword>
<dbReference type="SUPFAM" id="SSF56300">
    <property type="entry name" value="Metallo-dependent phosphatases"/>
    <property type="match status" value="1"/>
</dbReference>
<dbReference type="PANTHER" id="PTHR42988">
    <property type="entry name" value="PHOSPHOHYDROLASE"/>
    <property type="match status" value="1"/>
</dbReference>
<evidence type="ECO:0000256" key="1">
    <source>
        <dbReference type="ARBA" id="ARBA00022723"/>
    </source>
</evidence>
<evidence type="ECO:0000256" key="3">
    <source>
        <dbReference type="ARBA" id="ARBA00023004"/>
    </source>
</evidence>
<dbReference type="OrthoDB" id="9784378at2"/>
<dbReference type="GO" id="GO:0004112">
    <property type="term" value="F:cyclic-nucleotide phosphodiesterase activity"/>
    <property type="evidence" value="ECO:0007669"/>
    <property type="project" value="InterPro"/>
</dbReference>
<dbReference type="KEGG" id="kpd:CW740_09435"/>
<dbReference type="AlphaFoldDB" id="A0A2K9AZZ7"/>
<dbReference type="InterPro" id="IPR029052">
    <property type="entry name" value="Metallo-depent_PP-like"/>
</dbReference>
<dbReference type="Gene3D" id="3.60.21.10">
    <property type="match status" value="1"/>
</dbReference>
<dbReference type="InterPro" id="IPR050884">
    <property type="entry name" value="CNP_phosphodiesterase-III"/>
</dbReference>
<dbReference type="InterPro" id="IPR004843">
    <property type="entry name" value="Calcineurin-like_PHP"/>
</dbReference>
<dbReference type="InterPro" id="IPR026575">
    <property type="entry name" value="GpdQ/CpdA-like"/>
</dbReference>
<evidence type="ECO:0000313" key="6">
    <source>
        <dbReference type="Proteomes" id="UP000232693"/>
    </source>
</evidence>
<dbReference type="EMBL" id="CP025120">
    <property type="protein sequence ID" value="AUD79449.1"/>
    <property type="molecule type" value="Genomic_DNA"/>
</dbReference>
<evidence type="ECO:0000313" key="5">
    <source>
        <dbReference type="EMBL" id="AUD79449.1"/>
    </source>
</evidence>
<dbReference type="NCBIfam" id="NF008359">
    <property type="entry name" value="PRK11148.1"/>
    <property type="match status" value="1"/>
</dbReference>
<dbReference type="PANTHER" id="PTHR42988:SF2">
    <property type="entry name" value="CYCLIC NUCLEOTIDE PHOSPHODIESTERASE CBUA0032-RELATED"/>
    <property type="match status" value="1"/>
</dbReference>
<protein>
    <submittedName>
        <fullName evidence="5">3',5'-cyclic-AMP phosphodiesterase</fullName>
    </submittedName>
</protein>
<accession>A0A2K9AZZ7</accession>
<dbReference type="GO" id="GO:0046872">
    <property type="term" value="F:metal ion binding"/>
    <property type="evidence" value="ECO:0007669"/>
    <property type="project" value="UniProtKB-KW"/>
</dbReference>
<dbReference type="CDD" id="cd07402">
    <property type="entry name" value="MPP_GpdQ"/>
    <property type="match status" value="1"/>
</dbReference>
<evidence type="ECO:0000256" key="4">
    <source>
        <dbReference type="ARBA" id="ARBA00025742"/>
    </source>
</evidence>
<proteinExistence type="inferred from homology"/>
<keyword evidence="3" id="KW-0408">Iron</keyword>
<organism evidence="5 6">
    <name type="scientific">Kangiella profundi</name>
    <dbReference type="NCBI Taxonomy" id="1561924"/>
    <lineage>
        <taxon>Bacteria</taxon>
        <taxon>Pseudomonadati</taxon>
        <taxon>Pseudomonadota</taxon>
        <taxon>Gammaproteobacteria</taxon>
        <taxon>Kangiellales</taxon>
        <taxon>Kangiellaceae</taxon>
        <taxon>Kangiella</taxon>
    </lineage>
</organism>
<reference evidence="5 6" key="1">
    <citation type="submission" date="2017-12" db="EMBL/GenBank/DDBJ databases">
        <title>Kangiella profundi FT102 completed genome.</title>
        <authorList>
            <person name="Xu J."/>
            <person name="Wang J."/>
            <person name="Lu Y."/>
        </authorList>
    </citation>
    <scope>NUCLEOTIDE SEQUENCE [LARGE SCALE GENOMIC DNA]</scope>
    <source>
        <strain evidence="5 6">FT102</strain>
    </source>
</reference>
<gene>
    <name evidence="5" type="ORF">CW740_09435</name>
</gene>
<name>A0A2K9AZZ7_9GAMM</name>
<keyword evidence="1" id="KW-0479">Metal-binding</keyword>
<keyword evidence="6" id="KW-1185">Reference proteome</keyword>
<evidence type="ECO:0000256" key="2">
    <source>
        <dbReference type="ARBA" id="ARBA00022801"/>
    </source>
</evidence>
<dbReference type="Pfam" id="PF00149">
    <property type="entry name" value="Metallophos"/>
    <property type="match status" value="1"/>
</dbReference>